<evidence type="ECO:0000256" key="1">
    <source>
        <dbReference type="SAM" id="MobiDB-lite"/>
    </source>
</evidence>
<sequence length="426" mass="47978">MDPSFSLDHWWWLEFQPDVKSEKNFVFEHLDSNKSDATEEDLQSNSTRQEWIQNGCGHDKLSSPIPSCTNPELTECSIVQPSEVYEDESTVKVVEEVAESNIHIASVVDTCKDEIWAKNKLMDSTGLERSINYYLHCTTAKSCDKGGTTWRQADQRELASIVAIKSAEHLQNCDLPPPQSVWLGCGPLRSSEKYKVTETSMLEDRDVRTSGISPRLEEKDLNSLGFFGHSPLSSRVSEATESPHVQTSSSAHSQERTERCNERARCSDGNTETSETDNTKLDILEALRRSQTRAREAEKTATLVVLENEKLTSLFVREASHTNFYRQWLAVLQIENSKLRWQLKVLQSKDQGSLTCDSCEVLKKGKVVTKQDQCCLVNCQGRECKKIKKSNSKRNGSWVLVVTLGLSLASAGLILGWSMGWIFPSF</sequence>
<evidence type="ECO:0000313" key="4">
    <source>
        <dbReference type="Proteomes" id="UP000824469"/>
    </source>
</evidence>
<feature type="transmembrane region" description="Helical" evidence="2">
    <location>
        <begin position="398"/>
        <end position="423"/>
    </location>
</feature>
<gene>
    <name evidence="3" type="ORF">KI387_024893</name>
</gene>
<feature type="compositionally biased region" description="Basic and acidic residues" evidence="1">
    <location>
        <begin position="253"/>
        <end position="266"/>
    </location>
</feature>
<keyword evidence="2" id="KW-1133">Transmembrane helix</keyword>
<evidence type="ECO:0000256" key="2">
    <source>
        <dbReference type="SAM" id="Phobius"/>
    </source>
</evidence>
<accession>A0AA38L9S5</accession>
<reference evidence="3 4" key="1">
    <citation type="journal article" date="2021" name="Nat. Plants">
        <title>The Taxus genome provides insights into paclitaxel biosynthesis.</title>
        <authorList>
            <person name="Xiong X."/>
            <person name="Gou J."/>
            <person name="Liao Q."/>
            <person name="Li Y."/>
            <person name="Zhou Q."/>
            <person name="Bi G."/>
            <person name="Li C."/>
            <person name="Du R."/>
            <person name="Wang X."/>
            <person name="Sun T."/>
            <person name="Guo L."/>
            <person name="Liang H."/>
            <person name="Lu P."/>
            <person name="Wu Y."/>
            <person name="Zhang Z."/>
            <person name="Ro D.K."/>
            <person name="Shang Y."/>
            <person name="Huang S."/>
            <person name="Yan J."/>
        </authorList>
    </citation>
    <scope>NUCLEOTIDE SEQUENCE [LARGE SCALE GENOMIC DNA]</scope>
    <source>
        <strain evidence="3">Ta-2019</strain>
    </source>
</reference>
<comment type="caution">
    <text evidence="3">The sequence shown here is derived from an EMBL/GenBank/DDBJ whole genome shotgun (WGS) entry which is preliminary data.</text>
</comment>
<dbReference type="EMBL" id="JAHRHJ020000005">
    <property type="protein sequence ID" value="KAH9316266.1"/>
    <property type="molecule type" value="Genomic_DNA"/>
</dbReference>
<dbReference type="OMA" id="KWWLQFQ"/>
<name>A0AA38L9S5_TAXCH</name>
<feature type="compositionally biased region" description="Polar residues" evidence="1">
    <location>
        <begin position="234"/>
        <end position="252"/>
    </location>
</feature>
<keyword evidence="2" id="KW-0812">Transmembrane</keyword>
<dbReference type="AlphaFoldDB" id="A0AA38L9S5"/>
<dbReference type="PANTHER" id="PTHR33868">
    <property type="entry name" value="EXPRESSED PROTEIN"/>
    <property type="match status" value="1"/>
</dbReference>
<proteinExistence type="predicted"/>
<organism evidence="3 4">
    <name type="scientific">Taxus chinensis</name>
    <name type="common">Chinese yew</name>
    <name type="synonym">Taxus wallichiana var. chinensis</name>
    <dbReference type="NCBI Taxonomy" id="29808"/>
    <lineage>
        <taxon>Eukaryota</taxon>
        <taxon>Viridiplantae</taxon>
        <taxon>Streptophyta</taxon>
        <taxon>Embryophyta</taxon>
        <taxon>Tracheophyta</taxon>
        <taxon>Spermatophyta</taxon>
        <taxon>Pinopsida</taxon>
        <taxon>Pinidae</taxon>
        <taxon>Conifers II</taxon>
        <taxon>Cupressales</taxon>
        <taxon>Taxaceae</taxon>
        <taxon>Taxus</taxon>
    </lineage>
</organism>
<keyword evidence="4" id="KW-1185">Reference proteome</keyword>
<protein>
    <submittedName>
        <fullName evidence="3">Uncharacterized protein</fullName>
    </submittedName>
</protein>
<keyword evidence="2" id="KW-0472">Membrane</keyword>
<dbReference type="PANTHER" id="PTHR33868:SF10">
    <property type="entry name" value="OS08G0483100 PROTEIN"/>
    <property type="match status" value="1"/>
</dbReference>
<evidence type="ECO:0000313" key="3">
    <source>
        <dbReference type="EMBL" id="KAH9316266.1"/>
    </source>
</evidence>
<feature type="region of interest" description="Disordered" evidence="1">
    <location>
        <begin position="234"/>
        <end position="277"/>
    </location>
</feature>
<dbReference type="Proteomes" id="UP000824469">
    <property type="component" value="Unassembled WGS sequence"/>
</dbReference>